<sequence length="149" mass="16968">MTRTYTIGELGRLTETKVETVRYYERVGLLPRPPRSSGNYRVYDGAHLGRLGFIRRARELGFPLDQVRELLELAGQQTRSCEQVDKLVQAHVTDIARRIYDLQTLQQELTQLLAQCQHGKVADCRIIEALQPYTDAQMAAARPAQSSRP</sequence>
<dbReference type="GO" id="GO:0003677">
    <property type="term" value="F:DNA binding"/>
    <property type="evidence" value="ECO:0007669"/>
    <property type="project" value="UniProtKB-KW"/>
</dbReference>
<dbReference type="AlphaFoldDB" id="A0A149TIG6"/>
<dbReference type="GO" id="GO:0003700">
    <property type="term" value="F:DNA-binding transcription factor activity"/>
    <property type="evidence" value="ECO:0007669"/>
    <property type="project" value="InterPro"/>
</dbReference>
<evidence type="ECO:0000259" key="4">
    <source>
        <dbReference type="PROSITE" id="PS50937"/>
    </source>
</evidence>
<keyword evidence="2" id="KW-0238">DNA-binding</keyword>
<proteinExistence type="predicted"/>
<dbReference type="InterPro" id="IPR009061">
    <property type="entry name" value="DNA-bd_dom_put_sf"/>
</dbReference>
<dbReference type="Proteomes" id="UP000075636">
    <property type="component" value="Unassembled WGS sequence"/>
</dbReference>
<dbReference type="PANTHER" id="PTHR30204">
    <property type="entry name" value="REDOX-CYCLING DRUG-SENSING TRANSCRIPTIONAL ACTIVATOR SOXR"/>
    <property type="match status" value="1"/>
</dbReference>
<keyword evidence="3" id="KW-0804">Transcription</keyword>
<name>A0A149TIG6_9PROT</name>
<dbReference type="Gene3D" id="1.10.1660.10">
    <property type="match status" value="1"/>
</dbReference>
<dbReference type="Pfam" id="PF00376">
    <property type="entry name" value="MerR"/>
    <property type="match status" value="1"/>
</dbReference>
<dbReference type="PATRIC" id="fig|318683.6.peg.676"/>
<dbReference type="SUPFAM" id="SSF46955">
    <property type="entry name" value="Putative DNA-binding domain"/>
    <property type="match status" value="1"/>
</dbReference>
<dbReference type="CDD" id="cd04785">
    <property type="entry name" value="HTH_CadR-PbrR-like"/>
    <property type="match status" value="1"/>
</dbReference>
<protein>
    <submittedName>
        <fullName evidence="5">MerR family transcriptional regulator</fullName>
    </submittedName>
</protein>
<reference evidence="5 6" key="1">
    <citation type="submission" date="2015-06" db="EMBL/GenBank/DDBJ databases">
        <title>Improved classification and identification of acetic acid bacteria using matrix-assisted laser desorption/ionization time-of-flight mass spectrometry; Gluconobacter nephelii and Gluconobacter uchimurae are later heterotypic synonyms of Gluconobacter japonicus and Gluconobacter oxydans, respectively.</title>
        <authorList>
            <person name="Li L."/>
            <person name="Cleenwerck I."/>
            <person name="De Vuyst L."/>
            <person name="Vandamme P."/>
        </authorList>
    </citation>
    <scope>NUCLEOTIDE SEQUENCE [LARGE SCALE GENOMIC DNA]</scope>
    <source>
        <strain evidence="5 6">LMG 1768</strain>
    </source>
</reference>
<dbReference type="STRING" id="318683.A0U94_00185"/>
<dbReference type="InterPro" id="IPR000551">
    <property type="entry name" value="MerR-type_HTH_dom"/>
</dbReference>
<keyword evidence="1" id="KW-0805">Transcription regulation</keyword>
<dbReference type="OrthoDB" id="9802944at2"/>
<dbReference type="SMART" id="SM00422">
    <property type="entry name" value="HTH_MERR"/>
    <property type="match status" value="1"/>
</dbReference>
<evidence type="ECO:0000313" key="5">
    <source>
        <dbReference type="EMBL" id="KXV47881.1"/>
    </source>
</evidence>
<dbReference type="PROSITE" id="PS50937">
    <property type="entry name" value="HTH_MERR_2"/>
    <property type="match status" value="1"/>
</dbReference>
<evidence type="ECO:0000313" key="6">
    <source>
        <dbReference type="Proteomes" id="UP000075636"/>
    </source>
</evidence>
<comment type="caution">
    <text evidence="5">The sequence shown here is derived from an EMBL/GenBank/DDBJ whole genome shotgun (WGS) entry which is preliminary data.</text>
</comment>
<dbReference type="EMBL" id="LHZR01000107">
    <property type="protein sequence ID" value="KXV47881.1"/>
    <property type="molecule type" value="Genomic_DNA"/>
</dbReference>
<dbReference type="InterPro" id="IPR047057">
    <property type="entry name" value="MerR_fam"/>
</dbReference>
<evidence type="ECO:0000256" key="2">
    <source>
        <dbReference type="ARBA" id="ARBA00023125"/>
    </source>
</evidence>
<feature type="domain" description="HTH merR-type" evidence="4">
    <location>
        <begin position="4"/>
        <end position="73"/>
    </location>
</feature>
<dbReference type="Pfam" id="PF09278">
    <property type="entry name" value="MerR-DNA-bind"/>
    <property type="match status" value="1"/>
</dbReference>
<gene>
    <name evidence="5" type="ORF">AD945_09390</name>
</gene>
<accession>A0A149TIG6</accession>
<evidence type="ECO:0000256" key="3">
    <source>
        <dbReference type="ARBA" id="ARBA00023163"/>
    </source>
</evidence>
<dbReference type="PRINTS" id="PR00040">
    <property type="entry name" value="HTHMERR"/>
</dbReference>
<organism evidence="5 6">
    <name type="scientific">Gluconobacter albidus</name>
    <dbReference type="NCBI Taxonomy" id="318683"/>
    <lineage>
        <taxon>Bacteria</taxon>
        <taxon>Pseudomonadati</taxon>
        <taxon>Pseudomonadota</taxon>
        <taxon>Alphaproteobacteria</taxon>
        <taxon>Acetobacterales</taxon>
        <taxon>Acetobacteraceae</taxon>
        <taxon>Gluconobacter</taxon>
    </lineage>
</organism>
<dbReference type="InterPro" id="IPR015358">
    <property type="entry name" value="Tscrpt_reg_MerR_DNA-bd"/>
</dbReference>
<dbReference type="PANTHER" id="PTHR30204:SF94">
    <property type="entry name" value="HEAVY METAL-DEPENDENT TRANSCRIPTIONAL REGULATOR HI_0293-RELATED"/>
    <property type="match status" value="1"/>
</dbReference>
<dbReference type="RefSeq" id="WP_062108318.1">
    <property type="nucleotide sequence ID" value="NZ_LHZR01000107.1"/>
</dbReference>
<evidence type="ECO:0000256" key="1">
    <source>
        <dbReference type="ARBA" id="ARBA00023015"/>
    </source>
</evidence>